<reference evidence="1" key="2">
    <citation type="journal article" date="2022" name="BMC Genomics">
        <title>Comparative genome analysis of mycobacteria focusing on tRNA and non-coding RNA.</title>
        <authorList>
            <person name="Behra P.R.K."/>
            <person name="Pettersson B.M.F."/>
            <person name="Ramesh M."/>
            <person name="Das S."/>
            <person name="Dasgupta S."/>
            <person name="Kirsebom L.A."/>
        </authorList>
    </citation>
    <scope>NUCLEOTIDE SEQUENCE</scope>
    <source>
        <strain evidence="1">DSM 44838</strain>
    </source>
</reference>
<dbReference type="AlphaFoldDB" id="A0A9X2Z3M1"/>
<sequence>MSVLLYIVLTVAIFALLGLVQKLVEGL</sequence>
<proteinExistence type="predicted"/>
<evidence type="ECO:0000313" key="2">
    <source>
        <dbReference type="Proteomes" id="UP001141629"/>
    </source>
</evidence>
<name>A0A9X2Z3M1_9MYCO</name>
<organism evidence="1 2">
    <name type="scientific">Mycobacterium yunnanensis</name>
    <dbReference type="NCBI Taxonomy" id="368477"/>
    <lineage>
        <taxon>Bacteria</taxon>
        <taxon>Bacillati</taxon>
        <taxon>Actinomycetota</taxon>
        <taxon>Actinomycetes</taxon>
        <taxon>Mycobacteriales</taxon>
        <taxon>Mycobacteriaceae</taxon>
        <taxon>Mycobacterium</taxon>
    </lineage>
</organism>
<reference evidence="1" key="1">
    <citation type="submission" date="2020-07" db="EMBL/GenBank/DDBJ databases">
        <authorList>
            <person name="Pettersson B.M.F."/>
            <person name="Behra P.R.K."/>
            <person name="Ramesh M."/>
            <person name="Das S."/>
            <person name="Dasgupta S."/>
            <person name="Kirsebom L.A."/>
        </authorList>
    </citation>
    <scope>NUCLEOTIDE SEQUENCE</scope>
    <source>
        <strain evidence="1">DSM 44838</strain>
    </source>
</reference>
<evidence type="ECO:0000313" key="1">
    <source>
        <dbReference type="EMBL" id="MCV7422116.1"/>
    </source>
</evidence>
<keyword evidence="2" id="KW-1185">Reference proteome</keyword>
<accession>A0A9X2Z3M1</accession>
<gene>
    <name evidence="1" type="ORF">H7K45_16315</name>
</gene>
<dbReference type="EMBL" id="JACKVK010000008">
    <property type="protein sequence ID" value="MCV7422116.1"/>
    <property type="molecule type" value="Genomic_DNA"/>
</dbReference>
<dbReference type="Proteomes" id="UP001141629">
    <property type="component" value="Unassembled WGS sequence"/>
</dbReference>
<protein>
    <submittedName>
        <fullName evidence="1">Potassium-transporting ATPase</fullName>
    </submittedName>
</protein>
<comment type="caution">
    <text evidence="1">The sequence shown here is derived from an EMBL/GenBank/DDBJ whole genome shotgun (WGS) entry which is preliminary data.</text>
</comment>